<keyword evidence="2" id="KW-1185">Reference proteome</keyword>
<dbReference type="AlphaFoldDB" id="A0AAP0EWW1"/>
<accession>A0AAP0EWW1</accession>
<reference evidence="1 2" key="1">
    <citation type="submission" date="2024-01" db="EMBL/GenBank/DDBJ databases">
        <title>Genome assemblies of Stephania.</title>
        <authorList>
            <person name="Yang L."/>
        </authorList>
    </citation>
    <scope>NUCLEOTIDE SEQUENCE [LARGE SCALE GENOMIC DNA]</scope>
    <source>
        <strain evidence="1">JXDWG</strain>
        <tissue evidence="1">Leaf</tissue>
    </source>
</reference>
<evidence type="ECO:0000313" key="2">
    <source>
        <dbReference type="Proteomes" id="UP001419268"/>
    </source>
</evidence>
<comment type="caution">
    <text evidence="1">The sequence shown here is derived from an EMBL/GenBank/DDBJ whole genome shotgun (WGS) entry which is preliminary data.</text>
</comment>
<proteinExistence type="predicted"/>
<evidence type="ECO:0000313" key="1">
    <source>
        <dbReference type="EMBL" id="KAK9101185.1"/>
    </source>
</evidence>
<gene>
    <name evidence="1" type="ORF">Scep_024615</name>
</gene>
<organism evidence="1 2">
    <name type="scientific">Stephania cephalantha</name>
    <dbReference type="NCBI Taxonomy" id="152367"/>
    <lineage>
        <taxon>Eukaryota</taxon>
        <taxon>Viridiplantae</taxon>
        <taxon>Streptophyta</taxon>
        <taxon>Embryophyta</taxon>
        <taxon>Tracheophyta</taxon>
        <taxon>Spermatophyta</taxon>
        <taxon>Magnoliopsida</taxon>
        <taxon>Ranunculales</taxon>
        <taxon>Menispermaceae</taxon>
        <taxon>Menispermoideae</taxon>
        <taxon>Cissampelideae</taxon>
        <taxon>Stephania</taxon>
    </lineage>
</organism>
<name>A0AAP0EWW1_9MAGN</name>
<dbReference type="Proteomes" id="UP001419268">
    <property type="component" value="Unassembled WGS sequence"/>
</dbReference>
<dbReference type="EMBL" id="JBBNAG010000010">
    <property type="protein sequence ID" value="KAK9101185.1"/>
    <property type="molecule type" value="Genomic_DNA"/>
</dbReference>
<sequence length="61" mass="7179">MMIMHERQSISGAVFNTNYIGQSMLKYYWAPFTFRSSFLHLQDSNSRSCLKEHESVTTRTN</sequence>
<protein>
    <submittedName>
        <fullName evidence="1">Uncharacterized protein</fullName>
    </submittedName>
</protein>